<keyword evidence="2" id="KW-1133">Transmembrane helix</keyword>
<feature type="region of interest" description="Disordered" evidence="1">
    <location>
        <begin position="54"/>
        <end position="139"/>
    </location>
</feature>
<dbReference type="VEuPathDB" id="FungiDB:ASPWEDRAFT_175059"/>
<evidence type="ECO:0000256" key="2">
    <source>
        <dbReference type="SAM" id="Phobius"/>
    </source>
</evidence>
<dbReference type="AlphaFoldDB" id="A0A1L9R9Y3"/>
<evidence type="ECO:0000256" key="1">
    <source>
        <dbReference type="SAM" id="MobiDB-lite"/>
    </source>
</evidence>
<feature type="region of interest" description="Disordered" evidence="1">
    <location>
        <begin position="164"/>
        <end position="193"/>
    </location>
</feature>
<feature type="region of interest" description="Disordered" evidence="1">
    <location>
        <begin position="253"/>
        <end position="293"/>
    </location>
</feature>
<reference evidence="4" key="1">
    <citation type="submission" date="2015-09" db="EMBL/GenBank/DDBJ databases">
        <title>Genomic diversity in the industrially and medically important fungal genus Aspergillus.</title>
        <authorList>
            <consortium name="DOE Joint Genome Institute"/>
            <person name="Riley R."/>
            <person name="Labutti K."/>
            <person name="Clum A."/>
            <person name="Sun H."/>
            <person name="Wiebenga A."/>
            <person name="De Vries R.P."/>
            <person name="Grigoriev I.V."/>
        </authorList>
    </citation>
    <scope>NUCLEOTIDE SEQUENCE [LARGE SCALE GENOMIC DNA]</scope>
    <source>
        <strain evidence="4">DTO 134E9</strain>
    </source>
</reference>
<evidence type="ECO:0000313" key="5">
    <source>
        <dbReference type="Proteomes" id="UP000184383"/>
    </source>
</evidence>
<feature type="compositionally biased region" description="Polar residues" evidence="1">
    <location>
        <begin position="255"/>
        <end position="268"/>
    </location>
</feature>
<feature type="compositionally biased region" description="Low complexity" evidence="1">
    <location>
        <begin position="68"/>
        <end position="139"/>
    </location>
</feature>
<dbReference type="STRING" id="1073089.A0A1L9R9Y3"/>
<feature type="compositionally biased region" description="Polar residues" evidence="1">
    <location>
        <begin position="54"/>
        <end position="67"/>
    </location>
</feature>
<dbReference type="EMBL" id="KV878215">
    <property type="protein sequence ID" value="OJJ31735.1"/>
    <property type="molecule type" value="Genomic_DNA"/>
</dbReference>
<keyword evidence="2" id="KW-0812">Transmembrane</keyword>
<accession>A0A1L9R9Y3</accession>
<feature type="compositionally biased region" description="Low complexity" evidence="1">
    <location>
        <begin position="269"/>
        <end position="279"/>
    </location>
</feature>
<dbReference type="GeneID" id="63747158"/>
<sequence length="444" mass="47230">MSDPSIIFFKGLKCTKVPRISPVAATTRSSSGSSALPVEPIPITASSASNITLQTPVSTSDPTSFIETSLSTSSSTLERPLNTSTTSSLTQQNTISTTSAPPLTTSSTTFTTTPTATSIHEPYSPSESRNSSSSSILVSSGSIEHPSPLLISITTESKSVSSSLGTHRVFSTNSPTATGHVAGANPSKTPSDGLGYSNSNNTLRTVLGSVLGALAFFALILLACFLVYRHRRRKSRSTANLGGSETLLLNGRGSAASSAMTHGRCQSDTSSHSTRSSMHSHMRNFSGAPAPPRSARVENPFSDMQEIQHEKFGPHGMFGTVQDPFADPEPNRGPPSMRQASLSEPRLQPIQKMVTTISGLQFSSDQASLCSSDQSYGSTIILPGRSSLGSLQGARYQLSISEPRSARQRDSFARVSTRSDPFDLELPQSAMQRDTYFPIREDRV</sequence>
<reference evidence="5" key="2">
    <citation type="journal article" date="2017" name="Genome Biol.">
        <title>Comparative genomics reveals high biological diversity and specific adaptations in the industrially and medically important fungal genus Aspergillus.</title>
        <authorList>
            <person name="de Vries R.P."/>
            <person name="Riley R."/>
            <person name="Wiebenga A."/>
            <person name="Aguilar-Osorio G."/>
            <person name="Amillis S."/>
            <person name="Uchima C.A."/>
            <person name="Anderluh G."/>
            <person name="Asadollahi M."/>
            <person name="Askin M."/>
            <person name="Barry K."/>
            <person name="Battaglia E."/>
            <person name="Bayram O."/>
            <person name="Benocci T."/>
            <person name="Braus-Stromeyer S.A."/>
            <person name="Caldana C."/>
            <person name="Canovas D."/>
            <person name="Cerqueira G.C."/>
            <person name="Chen F."/>
            <person name="Chen W."/>
            <person name="Choi C."/>
            <person name="Clum A."/>
            <person name="Dos Santos R.A."/>
            <person name="Damasio A.R."/>
            <person name="Diallinas G."/>
            <person name="Emri T."/>
            <person name="Fekete E."/>
            <person name="Flipphi M."/>
            <person name="Freyberg S."/>
            <person name="Gallo A."/>
            <person name="Gournas C."/>
            <person name="Habgood R."/>
            <person name="Hainaut M."/>
            <person name="Harispe M.L."/>
            <person name="Henrissat B."/>
            <person name="Hilden K.S."/>
            <person name="Hope R."/>
            <person name="Hossain A."/>
            <person name="Karabika E."/>
            <person name="Karaffa L."/>
            <person name="Karanyi Z."/>
            <person name="Krasevec N."/>
            <person name="Kuo A."/>
            <person name="Kusch H."/>
            <person name="LaButti K."/>
            <person name="Lagendijk E.L."/>
            <person name="Lapidus A."/>
            <person name="Levasseur A."/>
            <person name="Lindquist E."/>
            <person name="Lipzen A."/>
            <person name="Logrieco A.F."/>
            <person name="MacCabe A."/>
            <person name="Maekelae M.R."/>
            <person name="Malavazi I."/>
            <person name="Melin P."/>
            <person name="Meyer V."/>
            <person name="Mielnichuk N."/>
            <person name="Miskei M."/>
            <person name="Molnar A.P."/>
            <person name="Mule G."/>
            <person name="Ngan C.Y."/>
            <person name="Orejas M."/>
            <person name="Orosz E."/>
            <person name="Ouedraogo J.P."/>
            <person name="Overkamp K.M."/>
            <person name="Park H.-S."/>
            <person name="Perrone G."/>
            <person name="Piumi F."/>
            <person name="Punt P.J."/>
            <person name="Ram A.F."/>
            <person name="Ramon A."/>
            <person name="Rauscher S."/>
            <person name="Record E."/>
            <person name="Riano-Pachon D.M."/>
            <person name="Robert V."/>
            <person name="Roehrig J."/>
            <person name="Ruller R."/>
            <person name="Salamov A."/>
            <person name="Salih N.S."/>
            <person name="Samson R.A."/>
            <person name="Sandor E."/>
            <person name="Sanguinetti M."/>
            <person name="Schuetze T."/>
            <person name="Sepcic K."/>
            <person name="Shelest E."/>
            <person name="Sherlock G."/>
            <person name="Sophianopoulou V."/>
            <person name="Squina F.M."/>
            <person name="Sun H."/>
            <person name="Susca A."/>
            <person name="Todd R.B."/>
            <person name="Tsang A."/>
            <person name="Unkles S.E."/>
            <person name="van de Wiele N."/>
            <person name="van Rossen-Uffink D."/>
            <person name="Oliveira J.V."/>
            <person name="Vesth T.C."/>
            <person name="Visser J."/>
            <person name="Yu J.-H."/>
            <person name="Zhou M."/>
            <person name="Andersen M.R."/>
            <person name="Archer D.B."/>
            <person name="Baker S.E."/>
            <person name="Benoit I."/>
            <person name="Brakhage A.A."/>
            <person name="Braus G.H."/>
            <person name="Fischer R."/>
            <person name="Frisvad J.C."/>
            <person name="Goldman G.H."/>
            <person name="Houbraken J."/>
            <person name="Oakley B."/>
            <person name="Pocsi I."/>
            <person name="Scazzocchio C."/>
            <person name="Seiboth B."/>
            <person name="vanKuyk P.A."/>
            <person name="Wortman J."/>
            <person name="Dyer P.S."/>
            <person name="Grigoriev I.V."/>
        </authorList>
    </citation>
    <scope>NUCLEOTIDE SEQUENCE [LARGE SCALE GENOMIC DNA]</scope>
    <source>
        <strain evidence="5">DTO 134E9</strain>
    </source>
</reference>
<dbReference type="VEuPathDB" id="FungiDB:ASPWEDRAFT_670697"/>
<name>A0A1L9R9Y3_ASPWE</name>
<evidence type="ECO:0000313" key="4">
    <source>
        <dbReference type="EMBL" id="OJJ31735.1"/>
    </source>
</evidence>
<protein>
    <submittedName>
        <fullName evidence="4">Uncharacterized protein</fullName>
    </submittedName>
</protein>
<keyword evidence="5" id="KW-1185">Reference proteome</keyword>
<feature type="transmembrane region" description="Helical" evidence="2">
    <location>
        <begin position="206"/>
        <end position="228"/>
    </location>
</feature>
<proteinExistence type="predicted"/>
<dbReference type="RefSeq" id="XP_040685412.1">
    <property type="nucleotide sequence ID" value="XM_040831310.1"/>
</dbReference>
<organism evidence="4 5">
    <name type="scientific">Aspergillus wentii DTO 134E9</name>
    <dbReference type="NCBI Taxonomy" id="1073089"/>
    <lineage>
        <taxon>Eukaryota</taxon>
        <taxon>Fungi</taxon>
        <taxon>Dikarya</taxon>
        <taxon>Ascomycota</taxon>
        <taxon>Pezizomycotina</taxon>
        <taxon>Eurotiomycetes</taxon>
        <taxon>Eurotiomycetidae</taxon>
        <taxon>Eurotiales</taxon>
        <taxon>Aspergillaceae</taxon>
        <taxon>Aspergillus</taxon>
        <taxon>Aspergillus subgen. Cremei</taxon>
    </lineage>
</organism>
<dbReference type="OrthoDB" id="4497412at2759"/>
<keyword evidence="2" id="KW-0472">Membrane</keyword>
<evidence type="ECO:0000313" key="3">
    <source>
        <dbReference type="EMBL" id="OJJ30746.1"/>
    </source>
</evidence>
<dbReference type="Proteomes" id="UP000184383">
    <property type="component" value="Unassembled WGS sequence"/>
</dbReference>
<gene>
    <name evidence="4" type="ORF">ASPWEDRAFT_175059</name>
    <name evidence="3" type="ORF">ASPWEDRAFT_670697</name>
</gene>
<dbReference type="EMBL" id="KV878216">
    <property type="protein sequence ID" value="OJJ30746.1"/>
    <property type="molecule type" value="Genomic_DNA"/>
</dbReference>